<reference evidence="3" key="1">
    <citation type="submission" date="2022-07" db="EMBL/GenBank/DDBJ databases">
        <title>Alkalimarinus sp. nov., isolated from gut of a Alitta virens.</title>
        <authorList>
            <person name="Yang A.I."/>
            <person name="Shin N.-R."/>
        </authorList>
    </citation>
    <scope>NUCLEOTIDE SEQUENCE</scope>
    <source>
        <strain evidence="3">FA028</strain>
    </source>
</reference>
<protein>
    <submittedName>
        <fullName evidence="3">DUF2489 domain-containing protein</fullName>
    </submittedName>
</protein>
<organism evidence="3 4">
    <name type="scientific">Alkalimarinus sediminis</name>
    <dbReference type="NCBI Taxonomy" id="1632866"/>
    <lineage>
        <taxon>Bacteria</taxon>
        <taxon>Pseudomonadati</taxon>
        <taxon>Pseudomonadota</taxon>
        <taxon>Gammaproteobacteria</taxon>
        <taxon>Alteromonadales</taxon>
        <taxon>Alteromonadaceae</taxon>
        <taxon>Alkalimarinus</taxon>
    </lineage>
</organism>
<dbReference type="EMBL" id="CP101527">
    <property type="protein sequence ID" value="UZW75329.1"/>
    <property type="molecule type" value="Genomic_DNA"/>
</dbReference>
<dbReference type="InterPro" id="IPR019617">
    <property type="entry name" value="DUF2489"/>
</dbReference>
<name>A0A9E8HT90_9ALTE</name>
<feature type="transmembrane region" description="Helical" evidence="1">
    <location>
        <begin position="6"/>
        <end position="25"/>
    </location>
</feature>
<dbReference type="KEGG" id="asem:NNL22_01595"/>
<gene>
    <name evidence="3" type="ORF">NNL22_01595</name>
</gene>
<keyword evidence="1" id="KW-1133">Transmembrane helix</keyword>
<evidence type="ECO:0000313" key="3">
    <source>
        <dbReference type="EMBL" id="UZW75329.1"/>
    </source>
</evidence>
<dbReference type="AlphaFoldDB" id="A0A9E8HT90"/>
<keyword evidence="4" id="KW-1185">Reference proteome</keyword>
<dbReference type="Proteomes" id="UP001164472">
    <property type="component" value="Chromosome"/>
</dbReference>
<keyword evidence="1" id="KW-0472">Membrane</keyword>
<evidence type="ECO:0000256" key="1">
    <source>
        <dbReference type="SAM" id="Phobius"/>
    </source>
</evidence>
<dbReference type="Pfam" id="PF10675">
    <property type="entry name" value="DUF2489"/>
    <property type="match status" value="1"/>
</dbReference>
<proteinExistence type="predicted"/>
<feature type="domain" description="DUF2489" evidence="2">
    <location>
        <begin position="20"/>
        <end position="145"/>
    </location>
</feature>
<accession>A0A9E8HT90</accession>
<keyword evidence="1" id="KW-0812">Transmembrane</keyword>
<evidence type="ECO:0000313" key="4">
    <source>
        <dbReference type="Proteomes" id="UP001164472"/>
    </source>
</evidence>
<sequence length="151" mass="17061">MNNGIIWAGIAIGLLAVGALISLIVKKWRIIKNAEAEKQAQEKIKQQKREELIESIKIIAICMLEEQVETSEGCIRIKVLLDHVAPELHDKAPFSIFSTMYDATKHMPTHGARKSADKALIRKLDAERFELEKTHKPAILEASKAIKDYEF</sequence>
<dbReference type="RefSeq" id="WP_251810792.1">
    <property type="nucleotide sequence ID" value="NZ_CP101527.1"/>
</dbReference>
<evidence type="ECO:0000259" key="2">
    <source>
        <dbReference type="Pfam" id="PF10675"/>
    </source>
</evidence>